<feature type="region of interest" description="Disordered" evidence="1">
    <location>
        <begin position="183"/>
        <end position="214"/>
    </location>
</feature>
<comment type="caution">
    <text evidence="3">The sequence shown here is derived from an EMBL/GenBank/DDBJ whole genome shotgun (WGS) entry which is preliminary data.</text>
</comment>
<feature type="compositionally biased region" description="Polar residues" evidence="1">
    <location>
        <begin position="130"/>
        <end position="140"/>
    </location>
</feature>
<name>A0A8S9RBK5_BRACR</name>
<feature type="compositionally biased region" description="Polar residues" evidence="1">
    <location>
        <begin position="184"/>
        <end position="214"/>
    </location>
</feature>
<dbReference type="Proteomes" id="UP000712600">
    <property type="component" value="Unassembled WGS sequence"/>
</dbReference>
<organism evidence="3 4">
    <name type="scientific">Brassica cretica</name>
    <name type="common">Mustard</name>
    <dbReference type="NCBI Taxonomy" id="69181"/>
    <lineage>
        <taxon>Eukaryota</taxon>
        <taxon>Viridiplantae</taxon>
        <taxon>Streptophyta</taxon>
        <taxon>Embryophyta</taxon>
        <taxon>Tracheophyta</taxon>
        <taxon>Spermatophyta</taxon>
        <taxon>Magnoliopsida</taxon>
        <taxon>eudicotyledons</taxon>
        <taxon>Gunneridae</taxon>
        <taxon>Pentapetalae</taxon>
        <taxon>rosids</taxon>
        <taxon>malvids</taxon>
        <taxon>Brassicales</taxon>
        <taxon>Brassicaceae</taxon>
        <taxon>Brassiceae</taxon>
        <taxon>Brassica</taxon>
    </lineage>
</organism>
<evidence type="ECO:0000256" key="2">
    <source>
        <dbReference type="SAM" id="SignalP"/>
    </source>
</evidence>
<feature type="chain" id="PRO_5035918238" evidence="2">
    <location>
        <begin position="26"/>
        <end position="285"/>
    </location>
</feature>
<gene>
    <name evidence="3" type="ORF">F2Q69_00058840</name>
</gene>
<accession>A0A8S9RBK5</accession>
<dbReference type="AlphaFoldDB" id="A0A8S9RBK5"/>
<feature type="compositionally biased region" description="Polar residues" evidence="1">
    <location>
        <begin position="85"/>
        <end position="122"/>
    </location>
</feature>
<dbReference type="EMBL" id="QGKX02000095">
    <property type="protein sequence ID" value="KAF3570208.1"/>
    <property type="molecule type" value="Genomic_DNA"/>
</dbReference>
<sequence>MGILVTWCGFWALVGHKIFFAHILASPSIDGKGSPSIDSSLSPRHLPLARQTDHSSVHALQYQNQQGNSTAILIRSCKFHKGRHTSSIDNNNCSSPDFRQPPSTQTPVSSTDTRSPLSTEATLPSADTFHPTSIDTSVRTSIDTKPRDMVATLILVHALQYQNQQGNSTAILIRSCKFHKGRHSSSIDNNNCSSPDFRQPPSTQTPVSATDTRSPLSTEATLLSTDIFHPTSIDTSVRTSIDTKPRDMVATLILVRDDNGDLHDQEGHMRNVAGQRIDAQGGFNP</sequence>
<keyword evidence="2" id="KW-0732">Signal</keyword>
<feature type="signal peptide" evidence="2">
    <location>
        <begin position="1"/>
        <end position="25"/>
    </location>
</feature>
<reference evidence="3" key="1">
    <citation type="submission" date="2019-12" db="EMBL/GenBank/DDBJ databases">
        <title>Genome sequencing and annotation of Brassica cretica.</title>
        <authorList>
            <person name="Studholme D.J."/>
            <person name="Sarris P."/>
        </authorList>
    </citation>
    <scope>NUCLEOTIDE SEQUENCE</scope>
    <source>
        <strain evidence="3">PFS-109/04</strain>
        <tissue evidence="3">Leaf</tissue>
    </source>
</reference>
<feature type="region of interest" description="Disordered" evidence="1">
    <location>
        <begin position="85"/>
        <end position="140"/>
    </location>
</feature>
<proteinExistence type="predicted"/>
<evidence type="ECO:0000313" key="4">
    <source>
        <dbReference type="Proteomes" id="UP000712600"/>
    </source>
</evidence>
<evidence type="ECO:0000256" key="1">
    <source>
        <dbReference type="SAM" id="MobiDB-lite"/>
    </source>
</evidence>
<protein>
    <submittedName>
        <fullName evidence="3">Uncharacterized protein</fullName>
    </submittedName>
</protein>
<evidence type="ECO:0000313" key="3">
    <source>
        <dbReference type="EMBL" id="KAF3570208.1"/>
    </source>
</evidence>